<keyword evidence="3" id="KW-1185">Reference proteome</keyword>
<accession>A0A8H4HE26</accession>
<feature type="region of interest" description="Disordered" evidence="1">
    <location>
        <begin position="80"/>
        <end position="107"/>
    </location>
</feature>
<feature type="compositionally biased region" description="Polar residues" evidence="1">
    <location>
        <begin position="92"/>
        <end position="103"/>
    </location>
</feature>
<evidence type="ECO:0000313" key="3">
    <source>
        <dbReference type="Proteomes" id="UP000653565"/>
    </source>
</evidence>
<dbReference type="Pfam" id="PF08316">
    <property type="entry name" value="Pal1"/>
    <property type="match status" value="1"/>
</dbReference>
<organism evidence="2 3">
    <name type="scientific">Aspergillus fumigatiaffinis</name>
    <dbReference type="NCBI Taxonomy" id="340414"/>
    <lineage>
        <taxon>Eukaryota</taxon>
        <taxon>Fungi</taxon>
        <taxon>Dikarya</taxon>
        <taxon>Ascomycota</taxon>
        <taxon>Pezizomycotina</taxon>
        <taxon>Eurotiomycetes</taxon>
        <taxon>Eurotiomycetidae</taxon>
        <taxon>Eurotiales</taxon>
        <taxon>Aspergillaceae</taxon>
        <taxon>Aspergillus</taxon>
        <taxon>Aspergillus subgen. Fumigati</taxon>
    </lineage>
</organism>
<gene>
    <name evidence="2" type="ORF">CNMCM6805_003401</name>
</gene>
<dbReference type="EMBL" id="JAAAPX010000019">
    <property type="protein sequence ID" value="KAF4241864.1"/>
    <property type="molecule type" value="Genomic_DNA"/>
</dbReference>
<dbReference type="OrthoDB" id="5389892at2759"/>
<dbReference type="AlphaFoldDB" id="A0A8H4HE26"/>
<evidence type="ECO:0000256" key="1">
    <source>
        <dbReference type="SAM" id="MobiDB-lite"/>
    </source>
</evidence>
<sequence length="264" mass="30401">MISSGDSMYMASYPSRWNQASHYHVNGDMAMELGSNNPYHRYISPSPTLSPSSSTSTLNTLSLERSPSVPSIYWSGELEHQPIEPRRRRNTYHPTYAQQSTQGNRHRTRYRRGSLLVTPDVIDRLDNAGVFHYHHESPYDAVYAERNHDAKTSPIAALEDSTKETLKATPEDKIADCLNSHRPLDGVAFYPPGTTDKEGRTYEYEEGTNMMNDYGNFVRIPGLKFTEEDFRKDPFYNSPLPKPFEIIRKAFNRHCRSWKRNKTT</sequence>
<proteinExistence type="predicted"/>
<reference evidence="2" key="2">
    <citation type="submission" date="2020-04" db="EMBL/GenBank/DDBJ databases">
        <authorList>
            <person name="Santos R.A.C."/>
            <person name="Steenwyk J.L."/>
            <person name="Rivero-Menendez O."/>
            <person name="Mead M.E."/>
            <person name="Silva L.P."/>
            <person name="Bastos R.W."/>
            <person name="Alastruey-Izquierdo A."/>
            <person name="Goldman G.H."/>
            <person name="Rokas A."/>
        </authorList>
    </citation>
    <scope>NUCLEOTIDE SEQUENCE</scope>
    <source>
        <strain evidence="2">CNM-CM6805</strain>
    </source>
</reference>
<dbReference type="GO" id="GO:0005737">
    <property type="term" value="C:cytoplasm"/>
    <property type="evidence" value="ECO:0007669"/>
    <property type="project" value="TreeGrafter"/>
</dbReference>
<dbReference type="InterPro" id="IPR013226">
    <property type="entry name" value="Pal1"/>
</dbReference>
<protein>
    <submittedName>
        <fullName evidence="2">Uncharacterized protein</fullName>
    </submittedName>
</protein>
<dbReference type="PANTHER" id="PTHR28307">
    <property type="entry name" value="PROTEIN PAL1"/>
    <property type="match status" value="1"/>
</dbReference>
<dbReference type="PANTHER" id="PTHR28307:SF1">
    <property type="entry name" value="PAL1 CELL MORPHOLOGY PROTEIN"/>
    <property type="match status" value="1"/>
</dbReference>
<evidence type="ECO:0000313" key="2">
    <source>
        <dbReference type="EMBL" id="KAF4241864.1"/>
    </source>
</evidence>
<dbReference type="Proteomes" id="UP000653565">
    <property type="component" value="Unassembled WGS sequence"/>
</dbReference>
<name>A0A8H4HE26_9EURO</name>
<comment type="caution">
    <text evidence="2">The sequence shown here is derived from an EMBL/GenBank/DDBJ whole genome shotgun (WGS) entry which is preliminary data.</text>
</comment>
<reference evidence="2" key="1">
    <citation type="journal article" date="2020" name="bioRxiv">
        <title>Genomic and phenotypic heterogeneity of clinical isolates of the human pathogens Aspergillus fumigatus, Aspergillus lentulus and Aspergillus fumigatiaffinis.</title>
        <authorList>
            <person name="dos Santos R.A.C."/>
            <person name="Steenwyk J.L."/>
            <person name="Rivero-Menendez O."/>
            <person name="Mead M.E."/>
            <person name="Silva L.P."/>
            <person name="Bastos R.W."/>
            <person name="Alastruey-Izquierdo A."/>
            <person name="Goldman G.H."/>
            <person name="Rokas A."/>
        </authorList>
    </citation>
    <scope>NUCLEOTIDE SEQUENCE</scope>
    <source>
        <strain evidence="2">CNM-CM6805</strain>
    </source>
</reference>